<dbReference type="InterPro" id="IPR001789">
    <property type="entry name" value="Sig_transdc_resp-reg_receiver"/>
</dbReference>
<dbReference type="Pfam" id="PF00072">
    <property type="entry name" value="Response_reg"/>
    <property type="match status" value="1"/>
</dbReference>
<sequence length="232" mass="26894">MERKIKLLYAEDEKEMRITYTEILLEQGFDVYAVTNGDEAWEAYQKDEWDILLLDIEMPEKTGEEVIRLIRENDTQVPIVVFTGYDQEGLSVMEADGGADDYVSKDWSVKVLVDRLGKRLKDAMRRAERGEQRVFRLSSRMTYDKVTNILTIDGKATKLKGMQGKIMLIFCTRRNEEIKSTELCKELWNFDDDLKKGELSTYISQLRKILKADPSVEIVNNNGCYLLVVPDK</sequence>
<dbReference type="InterPro" id="IPR036388">
    <property type="entry name" value="WH-like_DNA-bd_sf"/>
</dbReference>
<dbReference type="Gene3D" id="3.40.50.2300">
    <property type="match status" value="1"/>
</dbReference>
<name>A0ABR7CZK3_9BACT</name>
<organism evidence="8 9">
    <name type="scientific">Butyricimonas hominis</name>
    <dbReference type="NCBI Taxonomy" id="2763032"/>
    <lineage>
        <taxon>Bacteria</taxon>
        <taxon>Pseudomonadati</taxon>
        <taxon>Bacteroidota</taxon>
        <taxon>Bacteroidia</taxon>
        <taxon>Bacteroidales</taxon>
        <taxon>Odoribacteraceae</taxon>
        <taxon>Butyricimonas</taxon>
    </lineage>
</organism>
<dbReference type="CDD" id="cd00156">
    <property type="entry name" value="REC"/>
    <property type="match status" value="1"/>
</dbReference>
<evidence type="ECO:0000256" key="1">
    <source>
        <dbReference type="ARBA" id="ARBA00022553"/>
    </source>
</evidence>
<dbReference type="SMART" id="SM00448">
    <property type="entry name" value="REC"/>
    <property type="match status" value="1"/>
</dbReference>
<keyword evidence="3 5" id="KW-0238">DNA-binding</keyword>
<proteinExistence type="predicted"/>
<evidence type="ECO:0000259" key="7">
    <source>
        <dbReference type="PROSITE" id="PS51755"/>
    </source>
</evidence>
<dbReference type="PROSITE" id="PS51755">
    <property type="entry name" value="OMPR_PHOB"/>
    <property type="match status" value="1"/>
</dbReference>
<evidence type="ECO:0000256" key="4">
    <source>
        <dbReference type="PROSITE-ProRule" id="PRU00169"/>
    </source>
</evidence>
<evidence type="ECO:0000256" key="3">
    <source>
        <dbReference type="ARBA" id="ARBA00023125"/>
    </source>
</evidence>
<evidence type="ECO:0000259" key="6">
    <source>
        <dbReference type="PROSITE" id="PS50110"/>
    </source>
</evidence>
<accession>A0ABR7CZK3</accession>
<dbReference type="InterPro" id="IPR039420">
    <property type="entry name" value="WalR-like"/>
</dbReference>
<evidence type="ECO:0000313" key="9">
    <source>
        <dbReference type="Proteomes" id="UP000646484"/>
    </source>
</evidence>
<protein>
    <submittedName>
        <fullName evidence="8">Response regulator transcription factor</fullName>
    </submittedName>
</protein>
<dbReference type="SUPFAM" id="SSF52172">
    <property type="entry name" value="CheY-like"/>
    <property type="match status" value="1"/>
</dbReference>
<gene>
    <name evidence="8" type="ORF">H8S64_07570</name>
</gene>
<keyword evidence="9" id="KW-1185">Reference proteome</keyword>
<dbReference type="RefSeq" id="WP_099292631.1">
    <property type="nucleotide sequence ID" value="NZ_JACOOH010000003.1"/>
</dbReference>
<comment type="caution">
    <text evidence="8">The sequence shown here is derived from an EMBL/GenBank/DDBJ whole genome shotgun (WGS) entry which is preliminary data.</text>
</comment>
<keyword evidence="1 4" id="KW-0597">Phosphoprotein</keyword>
<feature type="domain" description="Response regulatory" evidence="6">
    <location>
        <begin position="6"/>
        <end position="120"/>
    </location>
</feature>
<keyword evidence="2" id="KW-0902">Two-component regulatory system</keyword>
<feature type="domain" description="OmpR/PhoB-type" evidence="7">
    <location>
        <begin position="132"/>
        <end position="232"/>
    </location>
</feature>
<feature type="DNA-binding region" description="OmpR/PhoB-type" evidence="5">
    <location>
        <begin position="132"/>
        <end position="232"/>
    </location>
</feature>
<dbReference type="InterPro" id="IPR011006">
    <property type="entry name" value="CheY-like_superfamily"/>
</dbReference>
<reference evidence="8 9" key="1">
    <citation type="submission" date="2020-08" db="EMBL/GenBank/DDBJ databases">
        <title>Genome public.</title>
        <authorList>
            <person name="Liu C."/>
            <person name="Sun Q."/>
        </authorList>
    </citation>
    <scope>NUCLEOTIDE SEQUENCE [LARGE SCALE GENOMIC DNA]</scope>
    <source>
        <strain evidence="8 9">NSJ-56</strain>
    </source>
</reference>
<dbReference type="EMBL" id="JACOOH010000003">
    <property type="protein sequence ID" value="MBC5620952.1"/>
    <property type="molecule type" value="Genomic_DNA"/>
</dbReference>
<dbReference type="PANTHER" id="PTHR48111:SF40">
    <property type="entry name" value="PHOSPHATE REGULON TRANSCRIPTIONAL REGULATORY PROTEIN PHOB"/>
    <property type="match status" value="1"/>
</dbReference>
<evidence type="ECO:0000256" key="2">
    <source>
        <dbReference type="ARBA" id="ARBA00023012"/>
    </source>
</evidence>
<dbReference type="Pfam" id="PF00486">
    <property type="entry name" value="Trans_reg_C"/>
    <property type="match status" value="1"/>
</dbReference>
<evidence type="ECO:0000313" key="8">
    <source>
        <dbReference type="EMBL" id="MBC5620952.1"/>
    </source>
</evidence>
<dbReference type="Gene3D" id="1.10.10.10">
    <property type="entry name" value="Winged helix-like DNA-binding domain superfamily/Winged helix DNA-binding domain"/>
    <property type="match status" value="1"/>
</dbReference>
<dbReference type="Proteomes" id="UP000646484">
    <property type="component" value="Unassembled WGS sequence"/>
</dbReference>
<dbReference type="PANTHER" id="PTHR48111">
    <property type="entry name" value="REGULATOR OF RPOS"/>
    <property type="match status" value="1"/>
</dbReference>
<dbReference type="PROSITE" id="PS50110">
    <property type="entry name" value="RESPONSE_REGULATORY"/>
    <property type="match status" value="1"/>
</dbReference>
<dbReference type="InterPro" id="IPR001867">
    <property type="entry name" value="OmpR/PhoB-type_DNA-bd"/>
</dbReference>
<evidence type="ECO:0000256" key="5">
    <source>
        <dbReference type="PROSITE-ProRule" id="PRU01091"/>
    </source>
</evidence>
<feature type="modified residue" description="4-aspartylphosphate" evidence="4">
    <location>
        <position position="55"/>
    </location>
</feature>